<proteinExistence type="predicted"/>
<sequence length="103" mass="11575">MAAKRATKRTVARARSDHLQPLYEKLESSEGQKLIYKLARSSIKAAQDISKCRSVKDLGGDLLCEDLAVKESWRSFFNELLNKQHEEVQPRKAVGADGVFIEA</sequence>
<protein>
    <submittedName>
        <fullName evidence="1">Uncharacterized protein</fullName>
    </submittedName>
</protein>
<dbReference type="AlphaFoldDB" id="A0A8S0Z4H5"/>
<reference evidence="1 2" key="1">
    <citation type="submission" date="2020-04" db="EMBL/GenBank/DDBJ databases">
        <authorList>
            <person name="Wallbank WR R."/>
            <person name="Pardo Diaz C."/>
            <person name="Kozak K."/>
            <person name="Martin S."/>
            <person name="Jiggins C."/>
            <person name="Moest M."/>
            <person name="Warren A I."/>
            <person name="Byers J.R.P. K."/>
            <person name="Montejo-Kovacevich G."/>
            <person name="Yen C E."/>
        </authorList>
    </citation>
    <scope>NUCLEOTIDE SEQUENCE [LARGE SCALE GENOMIC DNA]</scope>
</reference>
<evidence type="ECO:0000313" key="1">
    <source>
        <dbReference type="EMBL" id="CAB3226617.1"/>
    </source>
</evidence>
<gene>
    <name evidence="1" type="ORF">APLA_LOCUS2687</name>
</gene>
<dbReference type="OrthoDB" id="5399138at2759"/>
<comment type="caution">
    <text evidence="1">The sequence shown here is derived from an EMBL/GenBank/DDBJ whole genome shotgun (WGS) entry which is preliminary data.</text>
</comment>
<evidence type="ECO:0000313" key="2">
    <source>
        <dbReference type="Proteomes" id="UP000494256"/>
    </source>
</evidence>
<name>A0A8S0Z4H5_ARCPL</name>
<dbReference type="Proteomes" id="UP000494256">
    <property type="component" value="Unassembled WGS sequence"/>
</dbReference>
<organism evidence="1 2">
    <name type="scientific">Arctia plantaginis</name>
    <name type="common">Wood tiger moth</name>
    <name type="synonym">Phalaena plantaginis</name>
    <dbReference type="NCBI Taxonomy" id="874455"/>
    <lineage>
        <taxon>Eukaryota</taxon>
        <taxon>Metazoa</taxon>
        <taxon>Ecdysozoa</taxon>
        <taxon>Arthropoda</taxon>
        <taxon>Hexapoda</taxon>
        <taxon>Insecta</taxon>
        <taxon>Pterygota</taxon>
        <taxon>Neoptera</taxon>
        <taxon>Endopterygota</taxon>
        <taxon>Lepidoptera</taxon>
        <taxon>Glossata</taxon>
        <taxon>Ditrysia</taxon>
        <taxon>Noctuoidea</taxon>
        <taxon>Erebidae</taxon>
        <taxon>Arctiinae</taxon>
        <taxon>Arctia</taxon>
    </lineage>
</organism>
<dbReference type="EMBL" id="CADEBD010000249">
    <property type="protein sequence ID" value="CAB3226617.1"/>
    <property type="molecule type" value="Genomic_DNA"/>
</dbReference>
<accession>A0A8S0Z4H5</accession>